<keyword evidence="11" id="KW-0539">Nucleus</keyword>
<evidence type="ECO:0000259" key="14">
    <source>
        <dbReference type="PROSITE" id="PS50157"/>
    </source>
</evidence>
<dbReference type="PANTHER" id="PTHR16515">
    <property type="entry name" value="PR DOMAIN ZINC FINGER PROTEIN"/>
    <property type="match status" value="1"/>
</dbReference>
<dbReference type="InterPro" id="IPR050331">
    <property type="entry name" value="Zinc_finger"/>
</dbReference>
<evidence type="ECO:0000256" key="1">
    <source>
        <dbReference type="ARBA" id="ARBA00003767"/>
    </source>
</evidence>
<evidence type="ECO:0000256" key="5">
    <source>
        <dbReference type="ARBA" id="ARBA00022737"/>
    </source>
</evidence>
<comment type="subcellular location">
    <subcellularLocation>
        <location evidence="2">Nucleus</location>
    </subcellularLocation>
</comment>
<dbReference type="Proteomes" id="UP000541332">
    <property type="component" value="Unassembled WGS sequence"/>
</dbReference>
<evidence type="ECO:0000256" key="3">
    <source>
        <dbReference type="ARBA" id="ARBA00006991"/>
    </source>
</evidence>
<keyword evidence="7" id="KW-0862">Zinc</keyword>
<dbReference type="AlphaFoldDB" id="A0A7L4FQD7"/>
<evidence type="ECO:0000256" key="7">
    <source>
        <dbReference type="ARBA" id="ARBA00022833"/>
    </source>
</evidence>
<evidence type="ECO:0000256" key="6">
    <source>
        <dbReference type="ARBA" id="ARBA00022771"/>
    </source>
</evidence>
<dbReference type="Gene3D" id="3.30.160.60">
    <property type="entry name" value="Classic Zinc Finger"/>
    <property type="match status" value="2"/>
</dbReference>
<dbReference type="GO" id="GO:0008270">
    <property type="term" value="F:zinc ion binding"/>
    <property type="evidence" value="ECO:0007669"/>
    <property type="project" value="UniProtKB-KW"/>
</dbReference>
<dbReference type="Pfam" id="PF00096">
    <property type="entry name" value="zf-C2H2"/>
    <property type="match status" value="1"/>
</dbReference>
<keyword evidence="8" id="KW-0805">Transcription regulation</keyword>
<accession>A0A7L4FQD7</accession>
<name>A0A7L4FQD7_9COLU</name>
<protein>
    <submittedName>
        <fullName evidence="15">ZN865 protein</fullName>
    </submittedName>
</protein>
<evidence type="ECO:0000256" key="10">
    <source>
        <dbReference type="ARBA" id="ARBA00023163"/>
    </source>
</evidence>
<keyword evidence="10" id="KW-0804">Transcription</keyword>
<feature type="domain" description="C2H2-type" evidence="14">
    <location>
        <begin position="1"/>
        <end position="26"/>
    </location>
</feature>
<comment type="caution">
    <text evidence="15">The sequence shown here is derived from an EMBL/GenBank/DDBJ whole genome shotgun (WGS) entry which is preliminary data.</text>
</comment>
<dbReference type="GO" id="GO:0003677">
    <property type="term" value="F:DNA binding"/>
    <property type="evidence" value="ECO:0007669"/>
    <property type="project" value="UniProtKB-KW"/>
</dbReference>
<sequence length="70" mass="7291">CGVCHKSFAQSAQLARHVLAHAGERPHRCGACGRAYNHVSSLVRHRRCHRQPGDGQHGAGAANGVGALSG</sequence>
<dbReference type="EMBL" id="VWYH01006190">
    <property type="protein sequence ID" value="NXW89145.1"/>
    <property type="molecule type" value="Genomic_DNA"/>
</dbReference>
<keyword evidence="16" id="KW-1185">Reference proteome</keyword>
<feature type="non-terminal residue" evidence="15">
    <location>
        <position position="70"/>
    </location>
</feature>
<keyword evidence="4" id="KW-0479">Metal-binding</keyword>
<keyword evidence="9" id="KW-0238">DNA-binding</keyword>
<dbReference type="OrthoDB" id="9439903at2759"/>
<dbReference type="InterPro" id="IPR036236">
    <property type="entry name" value="Znf_C2H2_sf"/>
</dbReference>
<keyword evidence="5" id="KW-0677">Repeat</keyword>
<evidence type="ECO:0000313" key="15">
    <source>
        <dbReference type="EMBL" id="NXW89145.1"/>
    </source>
</evidence>
<evidence type="ECO:0000256" key="13">
    <source>
        <dbReference type="SAM" id="MobiDB-lite"/>
    </source>
</evidence>
<evidence type="ECO:0000256" key="12">
    <source>
        <dbReference type="PROSITE-ProRule" id="PRU00042"/>
    </source>
</evidence>
<proteinExistence type="inferred from homology"/>
<evidence type="ECO:0000256" key="2">
    <source>
        <dbReference type="ARBA" id="ARBA00004123"/>
    </source>
</evidence>
<keyword evidence="6 12" id="KW-0863">Zinc-finger</keyword>
<evidence type="ECO:0000313" key="16">
    <source>
        <dbReference type="Proteomes" id="UP000541332"/>
    </source>
</evidence>
<reference evidence="15 16" key="1">
    <citation type="submission" date="2020-02" db="EMBL/GenBank/DDBJ databases">
        <title>Bird 10,000 Genomes (B10K) Project - Family phase.</title>
        <authorList>
            <person name="Zhang G."/>
        </authorList>
    </citation>
    <scope>NUCLEOTIDE SEQUENCE [LARGE SCALE GENOMIC DNA]</scope>
    <source>
        <strain evidence="15">B10K-DU-006-06</strain>
    </source>
</reference>
<dbReference type="SUPFAM" id="SSF57667">
    <property type="entry name" value="beta-beta-alpha zinc fingers"/>
    <property type="match status" value="1"/>
</dbReference>
<comment type="similarity">
    <text evidence="3">Belongs to the krueppel C2H2-type zinc-finger protein family.</text>
</comment>
<dbReference type="GO" id="GO:0010468">
    <property type="term" value="P:regulation of gene expression"/>
    <property type="evidence" value="ECO:0007669"/>
    <property type="project" value="TreeGrafter"/>
</dbReference>
<comment type="function">
    <text evidence="1">May be involved in transcriptional regulation.</text>
</comment>
<evidence type="ECO:0000256" key="9">
    <source>
        <dbReference type="ARBA" id="ARBA00023125"/>
    </source>
</evidence>
<dbReference type="FunFam" id="3.30.160.60:FF:000771">
    <property type="entry name" value="zinc finger protein 648"/>
    <property type="match status" value="1"/>
</dbReference>
<dbReference type="PANTHER" id="PTHR16515:SF49">
    <property type="entry name" value="GASTRULA ZINC FINGER PROTEIN XLCGF49.1-LIKE-RELATED"/>
    <property type="match status" value="1"/>
</dbReference>
<dbReference type="PROSITE" id="PS00028">
    <property type="entry name" value="ZINC_FINGER_C2H2_1"/>
    <property type="match status" value="2"/>
</dbReference>
<feature type="compositionally biased region" description="Gly residues" evidence="13">
    <location>
        <begin position="55"/>
        <end position="70"/>
    </location>
</feature>
<feature type="domain" description="C2H2-type" evidence="14">
    <location>
        <begin position="27"/>
        <end position="49"/>
    </location>
</feature>
<feature type="non-terminal residue" evidence="15">
    <location>
        <position position="1"/>
    </location>
</feature>
<gene>
    <name evidence="15" type="primary">Znf865_2</name>
    <name evidence="15" type="ORF">ALOBEC_R15358</name>
</gene>
<dbReference type="GO" id="GO:0005634">
    <property type="term" value="C:nucleus"/>
    <property type="evidence" value="ECO:0007669"/>
    <property type="project" value="UniProtKB-SubCell"/>
</dbReference>
<evidence type="ECO:0000256" key="4">
    <source>
        <dbReference type="ARBA" id="ARBA00022723"/>
    </source>
</evidence>
<dbReference type="PROSITE" id="PS50157">
    <property type="entry name" value="ZINC_FINGER_C2H2_2"/>
    <property type="match status" value="2"/>
</dbReference>
<dbReference type="SMART" id="SM00355">
    <property type="entry name" value="ZnF_C2H2"/>
    <property type="match status" value="2"/>
</dbReference>
<evidence type="ECO:0000256" key="8">
    <source>
        <dbReference type="ARBA" id="ARBA00023015"/>
    </source>
</evidence>
<evidence type="ECO:0000256" key="11">
    <source>
        <dbReference type="ARBA" id="ARBA00023242"/>
    </source>
</evidence>
<dbReference type="InterPro" id="IPR013087">
    <property type="entry name" value="Znf_C2H2_type"/>
</dbReference>
<organism evidence="15 16">
    <name type="scientific">Pampusana beccarii</name>
    <name type="common">Western bronze ground-dove</name>
    <dbReference type="NCBI Taxonomy" id="2953425"/>
    <lineage>
        <taxon>Eukaryota</taxon>
        <taxon>Metazoa</taxon>
        <taxon>Chordata</taxon>
        <taxon>Craniata</taxon>
        <taxon>Vertebrata</taxon>
        <taxon>Euteleostomi</taxon>
        <taxon>Archelosauria</taxon>
        <taxon>Archosauria</taxon>
        <taxon>Dinosauria</taxon>
        <taxon>Saurischia</taxon>
        <taxon>Theropoda</taxon>
        <taxon>Coelurosauria</taxon>
        <taxon>Aves</taxon>
        <taxon>Neognathae</taxon>
        <taxon>Neoaves</taxon>
        <taxon>Columbimorphae</taxon>
        <taxon>Columbiformes</taxon>
        <taxon>Columbidae</taxon>
        <taxon>Pampusana</taxon>
    </lineage>
</organism>
<feature type="region of interest" description="Disordered" evidence="13">
    <location>
        <begin position="47"/>
        <end position="70"/>
    </location>
</feature>